<feature type="domain" description="PUL" evidence="7">
    <location>
        <begin position="520"/>
        <end position="841"/>
    </location>
</feature>
<dbReference type="RefSeq" id="XP_002140328.1">
    <property type="nucleotide sequence ID" value="XM_002140292.1"/>
</dbReference>
<dbReference type="Pfam" id="PF08324">
    <property type="entry name" value="PUL"/>
    <property type="match status" value="1"/>
</dbReference>
<dbReference type="PROSITE" id="PS50294">
    <property type="entry name" value="WD_REPEATS_REGION"/>
    <property type="match status" value="1"/>
</dbReference>
<protein>
    <submittedName>
        <fullName evidence="8">Phospholipase A-2-activating protein, putative</fullName>
    </submittedName>
</protein>
<dbReference type="GO" id="GO:0043161">
    <property type="term" value="P:proteasome-mediated ubiquitin-dependent protein catabolic process"/>
    <property type="evidence" value="ECO:0007669"/>
    <property type="project" value="TreeGrafter"/>
</dbReference>
<dbReference type="Gene3D" id="2.130.10.10">
    <property type="entry name" value="YVTN repeat-like/Quinoprotein amine dehydrogenase"/>
    <property type="match status" value="3"/>
</dbReference>
<dbReference type="AlphaFoldDB" id="B6ACX5"/>
<organism evidence="8 9">
    <name type="scientific">Cryptosporidium muris (strain RN66)</name>
    <dbReference type="NCBI Taxonomy" id="441375"/>
    <lineage>
        <taxon>Eukaryota</taxon>
        <taxon>Sar</taxon>
        <taxon>Alveolata</taxon>
        <taxon>Apicomplexa</taxon>
        <taxon>Conoidasida</taxon>
        <taxon>Coccidia</taxon>
        <taxon>Eucoccidiorida</taxon>
        <taxon>Eimeriorina</taxon>
        <taxon>Cryptosporidiidae</taxon>
        <taxon>Cryptosporidium</taxon>
    </lineage>
</organism>
<dbReference type="Pfam" id="PF09070">
    <property type="entry name" value="PFU"/>
    <property type="match status" value="1"/>
</dbReference>
<dbReference type="GO" id="GO:0043130">
    <property type="term" value="F:ubiquitin binding"/>
    <property type="evidence" value="ECO:0007669"/>
    <property type="project" value="TreeGrafter"/>
</dbReference>
<comment type="subcellular location">
    <subcellularLocation>
        <location evidence="1">Cytoplasm</location>
    </subcellularLocation>
</comment>
<reference evidence="8" key="1">
    <citation type="submission" date="2008-06" db="EMBL/GenBank/DDBJ databases">
        <authorList>
            <person name="Lorenzi H."/>
            <person name="Inman J."/>
            <person name="Miller J."/>
            <person name="Schobel S."/>
            <person name="Amedeo P."/>
            <person name="Caler E.V."/>
            <person name="da Silva J."/>
        </authorList>
    </citation>
    <scope>NUCLEOTIDE SEQUENCE [LARGE SCALE GENOMIC DNA]</scope>
    <source>
        <strain evidence="8">RN66</strain>
    </source>
</reference>
<keyword evidence="3 5" id="KW-0853">WD repeat</keyword>
<evidence type="ECO:0000313" key="8">
    <source>
        <dbReference type="EMBL" id="EEA05979.1"/>
    </source>
</evidence>
<dbReference type="SUPFAM" id="SSF50978">
    <property type="entry name" value="WD40 repeat-like"/>
    <property type="match status" value="1"/>
</dbReference>
<proteinExistence type="predicted"/>
<dbReference type="InterPro" id="IPR036322">
    <property type="entry name" value="WD40_repeat_dom_sf"/>
</dbReference>
<keyword evidence="9" id="KW-1185">Reference proteome</keyword>
<dbReference type="InterPro" id="IPR019775">
    <property type="entry name" value="WD40_repeat_CS"/>
</dbReference>
<dbReference type="OrthoDB" id="538223at2759"/>
<dbReference type="PROSITE" id="PS51396">
    <property type="entry name" value="PUL"/>
    <property type="match status" value="1"/>
</dbReference>
<evidence type="ECO:0000256" key="1">
    <source>
        <dbReference type="ARBA" id="ARBA00004496"/>
    </source>
</evidence>
<dbReference type="InterPro" id="IPR011989">
    <property type="entry name" value="ARM-like"/>
</dbReference>
<dbReference type="InterPro" id="IPR038122">
    <property type="entry name" value="PFU_sf"/>
</dbReference>
<dbReference type="PROSITE" id="PS51394">
    <property type="entry name" value="PFU"/>
    <property type="match status" value="1"/>
</dbReference>
<dbReference type="CDD" id="cd00200">
    <property type="entry name" value="WD40"/>
    <property type="match status" value="1"/>
</dbReference>
<feature type="repeat" description="WD" evidence="5">
    <location>
        <begin position="261"/>
        <end position="303"/>
    </location>
</feature>
<dbReference type="OMA" id="CCLRFYL"/>
<dbReference type="GO" id="GO:0010992">
    <property type="term" value="P:ubiquitin recycling"/>
    <property type="evidence" value="ECO:0007669"/>
    <property type="project" value="TreeGrafter"/>
</dbReference>
<dbReference type="PROSITE" id="PS50082">
    <property type="entry name" value="WD_REPEATS_2"/>
    <property type="match status" value="4"/>
</dbReference>
<dbReference type="PANTHER" id="PTHR19849">
    <property type="entry name" value="PHOSPHOLIPASE A-2-ACTIVATING PROTEIN"/>
    <property type="match status" value="1"/>
</dbReference>
<evidence type="ECO:0000256" key="2">
    <source>
        <dbReference type="ARBA" id="ARBA00022490"/>
    </source>
</evidence>
<dbReference type="GeneID" id="6995409"/>
<feature type="domain" description="PFU" evidence="6">
    <location>
        <begin position="408"/>
        <end position="506"/>
    </location>
</feature>
<feature type="repeat" description="WD" evidence="5">
    <location>
        <begin position="117"/>
        <end position="158"/>
    </location>
</feature>
<dbReference type="InterPro" id="IPR016024">
    <property type="entry name" value="ARM-type_fold"/>
</dbReference>
<evidence type="ECO:0000256" key="5">
    <source>
        <dbReference type="PROSITE-ProRule" id="PRU00221"/>
    </source>
</evidence>
<dbReference type="Pfam" id="PF00400">
    <property type="entry name" value="WD40"/>
    <property type="match status" value="4"/>
</dbReference>
<feature type="repeat" description="WD" evidence="5">
    <location>
        <begin position="17"/>
        <end position="47"/>
    </location>
</feature>
<dbReference type="eggNOG" id="KOG0301">
    <property type="taxonomic scope" value="Eukaryota"/>
</dbReference>
<name>B6ACX5_CRYMR</name>
<dbReference type="EMBL" id="DS989728">
    <property type="protein sequence ID" value="EEA05979.1"/>
    <property type="molecule type" value="Genomic_DNA"/>
</dbReference>
<keyword evidence="2" id="KW-0963">Cytoplasm</keyword>
<dbReference type="PANTHER" id="PTHR19849:SF0">
    <property type="entry name" value="PHOSPHOLIPASE A-2-ACTIVATING PROTEIN"/>
    <property type="match status" value="1"/>
</dbReference>
<dbReference type="InterPro" id="IPR015155">
    <property type="entry name" value="PFU"/>
</dbReference>
<dbReference type="SMART" id="SM00320">
    <property type="entry name" value="WD40"/>
    <property type="match status" value="6"/>
</dbReference>
<feature type="repeat" description="WD" evidence="5">
    <location>
        <begin position="180"/>
        <end position="203"/>
    </location>
</feature>
<evidence type="ECO:0000259" key="6">
    <source>
        <dbReference type="PROSITE" id="PS51394"/>
    </source>
</evidence>
<dbReference type="Proteomes" id="UP000001460">
    <property type="component" value="Unassembled WGS sequence"/>
</dbReference>
<dbReference type="InterPro" id="IPR020472">
    <property type="entry name" value="WD40_PAC1"/>
</dbReference>
<dbReference type="VEuPathDB" id="CryptoDB:CMU_017310"/>
<dbReference type="Gene3D" id="3.10.20.870">
    <property type="entry name" value="PFU (PLAA family ubiquitin binding), C-terminal domain"/>
    <property type="match status" value="1"/>
</dbReference>
<dbReference type="STRING" id="441375.B6ACX5"/>
<dbReference type="PROSITE" id="PS00678">
    <property type="entry name" value="WD_REPEATS_1"/>
    <property type="match status" value="3"/>
</dbReference>
<evidence type="ECO:0000259" key="7">
    <source>
        <dbReference type="PROSITE" id="PS51396"/>
    </source>
</evidence>
<evidence type="ECO:0000256" key="3">
    <source>
        <dbReference type="ARBA" id="ARBA00022574"/>
    </source>
</evidence>
<gene>
    <name evidence="8" type="ORF">CMU_017310</name>
</gene>
<dbReference type="InterPro" id="IPR013535">
    <property type="entry name" value="PUL_dom"/>
</dbReference>
<dbReference type="SUPFAM" id="SSF48371">
    <property type="entry name" value="ARM repeat"/>
    <property type="match status" value="1"/>
</dbReference>
<dbReference type="InterPro" id="IPR015943">
    <property type="entry name" value="WD40/YVTN_repeat-like_dom_sf"/>
</dbReference>
<sequence length="841" mass="95700">MFENNLVNEIYYLSSELHGHTKSIRCICILKDDRIVTGGQDNKIIIWRKRTITGDDNLSTEWVVDMSLMYHKRYTLTLEASSIGVGNSEEAMSFYSSGLDQIIHRVSADDGSIILTFEGHTSAVCSLSEIPSAQLLVSGSWDGTARVWNILTGICIFVLNGHSHAVTTAVTPILFDNVVYIITGSQDKKLRVWNSSSGQCIYNYDDAHDDIIRSIELLVNCESYEKSCFRVLSASNDTKIKIWDINFFSSLSVELKHLATLSAHTSFVFSVCTSKKHPNRFFTASDDCTIVIWDYNSLNKILPVQSIPMSATVWQVVEMHMEDTILSVSEDSVCRMWTTDINKALPLEIRERQRKEANNLKIGTTSQQLGLNDIESLGDLPHVNMLQAYKGKRLGETKLFRDGDLIVSYIWQGESWEKIGEVIGVDKQNYYDGDFYFPKGNYDYLFDVELHGSGIFKKLPYNNGDNILEIAQKFCAREKISITHCEAICKFIKQNTKQMEIVQIRDNEQIGGNLDSNIQKYTPMLNYIVFKSANIDGLVEKLLREAPRAAIRNSTPMDSSTEIGLYDVEEKYLEEALRKIREDLKNNNFSFKNSFRAVEIDIIYRKMSYWTTNPEICVPVLDLWRILALYPQSSDIHKRSDKGWWLIACALKLISSVAQNVNTKEISTYPSYYGPLIQVCLKYLCNTFFNNTNRQVLLQHCEDVLSSISYSVDLIIKKSFHISRNQSINFNVISSLLSLLLNYSIGFFEYNNSKGKEFCIKIILKLIPLYLEETSEYTRVPNELLTTTLITIGNICSDSSPNAICKKMLVENGFLVKLLGQSDMKGQPLALVKMVSRLLEL</sequence>
<dbReference type="Gene3D" id="1.25.10.10">
    <property type="entry name" value="Leucine-rich Repeat Variant"/>
    <property type="match status" value="1"/>
</dbReference>
<dbReference type="InterPro" id="IPR001680">
    <property type="entry name" value="WD40_rpt"/>
</dbReference>
<dbReference type="PRINTS" id="PR00320">
    <property type="entry name" value="GPROTEINBRPT"/>
</dbReference>
<dbReference type="GO" id="GO:0005634">
    <property type="term" value="C:nucleus"/>
    <property type="evidence" value="ECO:0007669"/>
    <property type="project" value="TreeGrafter"/>
</dbReference>
<evidence type="ECO:0000256" key="4">
    <source>
        <dbReference type="ARBA" id="ARBA00022737"/>
    </source>
</evidence>
<evidence type="ECO:0000313" key="9">
    <source>
        <dbReference type="Proteomes" id="UP000001460"/>
    </source>
</evidence>
<dbReference type="GO" id="GO:0005737">
    <property type="term" value="C:cytoplasm"/>
    <property type="evidence" value="ECO:0007669"/>
    <property type="project" value="UniProtKB-SubCell"/>
</dbReference>
<accession>B6ACX5</accession>
<keyword evidence="4" id="KW-0677">Repeat</keyword>